<evidence type="ECO:0000256" key="1">
    <source>
        <dbReference type="ARBA" id="ARBA00006718"/>
    </source>
</evidence>
<comment type="similarity">
    <text evidence="1">Belongs to the HesB/IscA family.</text>
</comment>
<dbReference type="Gene3D" id="2.60.300.12">
    <property type="entry name" value="HesB-like domain"/>
    <property type="match status" value="1"/>
</dbReference>
<dbReference type="Pfam" id="PF04500">
    <property type="entry name" value="FLYWCH"/>
    <property type="match status" value="1"/>
</dbReference>
<dbReference type="GO" id="GO:0005739">
    <property type="term" value="C:mitochondrion"/>
    <property type="evidence" value="ECO:0007669"/>
    <property type="project" value="TreeGrafter"/>
</dbReference>
<evidence type="ECO:0000313" key="8">
    <source>
        <dbReference type="Proteomes" id="UP000789739"/>
    </source>
</evidence>
<accession>A0A9N9DAS8</accession>
<dbReference type="SUPFAM" id="SSF89360">
    <property type="entry name" value="HesB-like domain"/>
    <property type="match status" value="1"/>
</dbReference>
<dbReference type="Proteomes" id="UP000789739">
    <property type="component" value="Unassembled WGS sequence"/>
</dbReference>
<evidence type="ECO:0000313" key="7">
    <source>
        <dbReference type="EMBL" id="CAG8629502.1"/>
    </source>
</evidence>
<dbReference type="PANTHER" id="PTHR43011">
    <property type="entry name" value="IRON-SULFUR CLUSTER ASSEMBLY 2 HOMOLOG, MITOCHONDRIAL"/>
    <property type="match status" value="1"/>
</dbReference>
<dbReference type="AlphaFoldDB" id="A0A9N9DAS8"/>
<dbReference type="OrthoDB" id="2386348at2759"/>
<dbReference type="InterPro" id="IPR016092">
    <property type="entry name" value="ATAP"/>
</dbReference>
<dbReference type="GO" id="GO:0051539">
    <property type="term" value="F:4 iron, 4 sulfur cluster binding"/>
    <property type="evidence" value="ECO:0007669"/>
    <property type="project" value="TreeGrafter"/>
</dbReference>
<keyword evidence="2" id="KW-0479">Metal-binding</keyword>
<keyword evidence="8" id="KW-1185">Reference proteome</keyword>
<reference evidence="7" key="1">
    <citation type="submission" date="2021-06" db="EMBL/GenBank/DDBJ databases">
        <authorList>
            <person name="Kallberg Y."/>
            <person name="Tangrot J."/>
            <person name="Rosling A."/>
        </authorList>
    </citation>
    <scope>NUCLEOTIDE SEQUENCE</scope>
    <source>
        <strain evidence="7">BR232B</strain>
    </source>
</reference>
<dbReference type="GO" id="GO:0051537">
    <property type="term" value="F:2 iron, 2 sulfur cluster binding"/>
    <property type="evidence" value="ECO:0007669"/>
    <property type="project" value="TreeGrafter"/>
</dbReference>
<comment type="caution">
    <text evidence="7">The sequence shown here is derived from an EMBL/GenBank/DDBJ whole genome shotgun (WGS) entry which is preliminary data.</text>
</comment>
<dbReference type="InterPro" id="IPR035903">
    <property type="entry name" value="HesB-like_dom_sf"/>
</dbReference>
<organism evidence="7 8">
    <name type="scientific">Paraglomus brasilianum</name>
    <dbReference type="NCBI Taxonomy" id="144538"/>
    <lineage>
        <taxon>Eukaryota</taxon>
        <taxon>Fungi</taxon>
        <taxon>Fungi incertae sedis</taxon>
        <taxon>Mucoromycota</taxon>
        <taxon>Glomeromycotina</taxon>
        <taxon>Glomeromycetes</taxon>
        <taxon>Paraglomerales</taxon>
        <taxon>Paraglomeraceae</taxon>
        <taxon>Paraglomus</taxon>
    </lineage>
</organism>
<dbReference type="Gene3D" id="2.20.25.240">
    <property type="match status" value="1"/>
</dbReference>
<evidence type="ECO:0000256" key="3">
    <source>
        <dbReference type="ARBA" id="ARBA00022771"/>
    </source>
</evidence>
<dbReference type="InterPro" id="IPR000361">
    <property type="entry name" value="ATAP_core_dom"/>
</dbReference>
<dbReference type="InterPro" id="IPR007588">
    <property type="entry name" value="Znf_FLYWCH"/>
</dbReference>
<dbReference type="GO" id="GO:0005506">
    <property type="term" value="F:iron ion binding"/>
    <property type="evidence" value="ECO:0007669"/>
    <property type="project" value="TreeGrafter"/>
</dbReference>
<evidence type="ECO:0000256" key="2">
    <source>
        <dbReference type="ARBA" id="ARBA00022723"/>
    </source>
</evidence>
<evidence type="ECO:0000259" key="6">
    <source>
        <dbReference type="Pfam" id="PF04500"/>
    </source>
</evidence>
<dbReference type="Pfam" id="PF01521">
    <property type="entry name" value="Fe-S_biosyn"/>
    <property type="match status" value="1"/>
</dbReference>
<keyword evidence="3" id="KW-0863">Zinc-finger</keyword>
<evidence type="ECO:0000259" key="5">
    <source>
        <dbReference type="Pfam" id="PF01521"/>
    </source>
</evidence>
<proteinExistence type="inferred from homology"/>
<dbReference type="GO" id="GO:0008270">
    <property type="term" value="F:zinc ion binding"/>
    <property type="evidence" value="ECO:0007669"/>
    <property type="project" value="UniProtKB-KW"/>
</dbReference>
<sequence>MNNTICELVSTTRGQAKINVNGYLLVKDKNRNNSFYWCCEKRGTMYCNGRAVTRLVNGQHHLQKTTDHNHGAEASRLAVIKAVNTVKKRARETSEPPAQIVQTVTASTSREIHPYLPSCNALCQSVKRLRRSELPAEPMKSRGNDSRETGNALARNLATSTIEKEEQRINEDTKDLKIEITDRAAQQLNIITAREKEPSNVLRVTVDSGGCHGFQYLYDLTEADKLQQDDVLFEKNGAKVVVDTTSLELINGAKIDYTEELVGSQFKVTDNPRAATACG</sequence>
<protein>
    <submittedName>
        <fullName evidence="7">838_t:CDS:1</fullName>
    </submittedName>
</protein>
<dbReference type="PANTHER" id="PTHR43011:SF1">
    <property type="entry name" value="IRON-SULFUR CLUSTER ASSEMBLY 2 HOMOLOG, MITOCHONDRIAL"/>
    <property type="match status" value="1"/>
</dbReference>
<feature type="domain" description="FLYWCH-type" evidence="6">
    <location>
        <begin position="9"/>
        <end position="70"/>
    </location>
</feature>
<feature type="domain" description="Core" evidence="5">
    <location>
        <begin position="177"/>
        <end position="279"/>
    </location>
</feature>
<dbReference type="GO" id="GO:0016226">
    <property type="term" value="P:iron-sulfur cluster assembly"/>
    <property type="evidence" value="ECO:0007669"/>
    <property type="project" value="InterPro"/>
</dbReference>
<gene>
    <name evidence="7" type="ORF">PBRASI_LOCUS9170</name>
</gene>
<name>A0A9N9DAS8_9GLOM</name>
<evidence type="ECO:0000256" key="4">
    <source>
        <dbReference type="ARBA" id="ARBA00022833"/>
    </source>
</evidence>
<dbReference type="EMBL" id="CAJVPI010001874">
    <property type="protein sequence ID" value="CAG8629502.1"/>
    <property type="molecule type" value="Genomic_DNA"/>
</dbReference>
<keyword evidence="4" id="KW-0862">Zinc</keyword>
<dbReference type="NCBIfam" id="TIGR00049">
    <property type="entry name" value="iron-sulfur cluster assembly accessory protein"/>
    <property type="match status" value="1"/>
</dbReference>